<gene>
    <name evidence="3" type="ordered locus">LILAB_28000</name>
</gene>
<keyword evidence="2" id="KW-0472">Membrane</keyword>
<evidence type="ECO:0000313" key="4">
    <source>
        <dbReference type="Proteomes" id="UP000000488"/>
    </source>
</evidence>
<feature type="transmembrane region" description="Helical" evidence="2">
    <location>
        <begin position="52"/>
        <end position="72"/>
    </location>
</feature>
<feature type="transmembrane region" description="Helical" evidence="2">
    <location>
        <begin position="251"/>
        <end position="269"/>
    </location>
</feature>
<dbReference type="Proteomes" id="UP000000488">
    <property type="component" value="Chromosome"/>
</dbReference>
<feature type="transmembrane region" description="Helical" evidence="2">
    <location>
        <begin position="116"/>
        <end position="136"/>
    </location>
</feature>
<dbReference type="EMBL" id="CP002830">
    <property type="protein sequence ID" value="AEI67487.1"/>
    <property type="molecule type" value="Genomic_DNA"/>
</dbReference>
<feature type="transmembrane region" description="Helical" evidence="2">
    <location>
        <begin position="28"/>
        <end position="46"/>
    </location>
</feature>
<dbReference type="AlphaFoldDB" id="F8CHI6"/>
<reference evidence="3 4" key="1">
    <citation type="journal article" date="2011" name="J. Bacteriol.">
        <title>Genome sequence of the halotolerant marine bacterium Myxococcus fulvus HW-1.</title>
        <authorList>
            <person name="Li Z.F."/>
            <person name="Li X."/>
            <person name="Liu H."/>
            <person name="Liu X."/>
            <person name="Han K."/>
            <person name="Wu Z.H."/>
            <person name="Hu W."/>
            <person name="Li F.F."/>
            <person name="Li Y.Z."/>
        </authorList>
    </citation>
    <scope>NUCLEOTIDE SEQUENCE [LARGE SCALE GENOMIC DNA]</scope>
    <source>
        <strain evidence="4">ATCC BAA-855 / HW-1</strain>
    </source>
</reference>
<proteinExistence type="predicted"/>
<dbReference type="eggNOG" id="COG0772">
    <property type="taxonomic scope" value="Bacteria"/>
</dbReference>
<feature type="region of interest" description="Disordered" evidence="1">
    <location>
        <begin position="298"/>
        <end position="320"/>
    </location>
</feature>
<name>F8CHI6_MYXFH</name>
<evidence type="ECO:0008006" key="5">
    <source>
        <dbReference type="Google" id="ProtNLM"/>
    </source>
</evidence>
<feature type="transmembrane region" description="Helical" evidence="2">
    <location>
        <begin position="182"/>
        <end position="203"/>
    </location>
</feature>
<evidence type="ECO:0000256" key="2">
    <source>
        <dbReference type="SAM" id="Phobius"/>
    </source>
</evidence>
<feature type="transmembrane region" description="Helical" evidence="2">
    <location>
        <begin position="215"/>
        <end position="239"/>
    </location>
</feature>
<protein>
    <recommendedName>
        <fullName evidence="5">Peptidoglycan polymerase</fullName>
    </recommendedName>
</protein>
<feature type="transmembrane region" description="Helical" evidence="2">
    <location>
        <begin position="84"/>
        <end position="104"/>
    </location>
</feature>
<organism evidence="3 4">
    <name type="scientific">Myxococcus fulvus (strain ATCC BAA-855 / HW-1)</name>
    <dbReference type="NCBI Taxonomy" id="483219"/>
    <lineage>
        <taxon>Bacteria</taxon>
        <taxon>Pseudomonadati</taxon>
        <taxon>Myxococcota</taxon>
        <taxon>Myxococcia</taxon>
        <taxon>Myxococcales</taxon>
        <taxon>Cystobacterineae</taxon>
        <taxon>Myxococcaceae</taxon>
        <taxon>Myxococcus</taxon>
    </lineage>
</organism>
<dbReference type="STRING" id="483219.LILAB_28000"/>
<keyword evidence="2" id="KW-1133">Transmembrane helix</keyword>
<feature type="transmembrane region" description="Helical" evidence="2">
    <location>
        <begin position="275"/>
        <end position="297"/>
    </location>
</feature>
<evidence type="ECO:0000256" key="1">
    <source>
        <dbReference type="SAM" id="MobiDB-lite"/>
    </source>
</evidence>
<sequence length="320" mass="32181">MGGYRLKGLAGQGGFGKVYLAERGGHRYALLLLPLPAMLLGAFTAWRSGAPAGAFILNAAAAALGAGVAVLLGRQPGLTLPRAATPLAVIAILVTASTLLFPGLEGIHRWVALGPVRLHASAIATPWVLLGMSAALHQRLAVSAALALSMAAVHAAQPDAGQGTAFALAASVLLARAQLAPWLARAVTCAGVLAMGAMAWLRPDPLAAVPHVERIVQLAAGLTPVLGAVAVLALALLLVPTVPGITVGRDLSLGLAVYLAATLCVPALGNFPVPVMGAGAGPVLGWYLATGMLMAAARRPPGSSPPRRAPRPPRGGTLEA</sequence>
<evidence type="ECO:0000313" key="3">
    <source>
        <dbReference type="EMBL" id="AEI67487.1"/>
    </source>
</evidence>
<keyword evidence="2" id="KW-0812">Transmembrane</keyword>
<dbReference type="HOGENOM" id="CLU_064299_0_0_7"/>
<dbReference type="KEGG" id="mfu:LILAB_28000"/>
<accession>F8CHI6</accession>